<dbReference type="EMBL" id="CP067089">
    <property type="protein sequence ID" value="QQO10205.1"/>
    <property type="molecule type" value="Genomic_DNA"/>
</dbReference>
<evidence type="ECO:0000313" key="5">
    <source>
        <dbReference type="EMBL" id="QQO10205.1"/>
    </source>
</evidence>
<organism evidence="5 6">
    <name type="scientific">Breznakiella homolactica</name>
    <dbReference type="NCBI Taxonomy" id="2798577"/>
    <lineage>
        <taxon>Bacteria</taxon>
        <taxon>Pseudomonadati</taxon>
        <taxon>Spirochaetota</taxon>
        <taxon>Spirochaetia</taxon>
        <taxon>Spirochaetales</taxon>
        <taxon>Breznakiellaceae</taxon>
        <taxon>Breznakiella</taxon>
    </lineage>
</organism>
<name>A0A7T8BBM0_9SPIR</name>
<proteinExistence type="inferred from homology"/>
<dbReference type="SUPFAM" id="SSF53659">
    <property type="entry name" value="Isocitrate/Isopropylmalate dehydrogenase-like"/>
    <property type="match status" value="1"/>
</dbReference>
<evidence type="ECO:0000259" key="4">
    <source>
        <dbReference type="Pfam" id="PF01515"/>
    </source>
</evidence>
<dbReference type="InterPro" id="IPR002505">
    <property type="entry name" value="PTA_PTB"/>
</dbReference>
<feature type="domain" description="Phosphate acetyl/butaryl transferase" evidence="4">
    <location>
        <begin position="7"/>
        <end position="81"/>
    </location>
</feature>
<dbReference type="KEGG" id="bhc:JFL75_04590"/>
<protein>
    <submittedName>
        <fullName evidence="5">Bifunctional enoyl-CoA hydratase/phosphate acetyltransferase</fullName>
    </submittedName>
</protein>
<dbReference type="PANTHER" id="PTHR43356:SF2">
    <property type="entry name" value="PHOSPHATE ACETYLTRANSFERASE"/>
    <property type="match status" value="1"/>
</dbReference>
<dbReference type="Gene3D" id="3.40.718.10">
    <property type="entry name" value="Isopropylmalate Dehydrogenase"/>
    <property type="match status" value="1"/>
</dbReference>
<dbReference type="GO" id="GO:0016746">
    <property type="term" value="F:acyltransferase activity"/>
    <property type="evidence" value="ECO:0007669"/>
    <property type="project" value="UniProtKB-KW"/>
</dbReference>
<dbReference type="InterPro" id="IPR050500">
    <property type="entry name" value="Phos_Acetyltrans/Butyryltrans"/>
</dbReference>
<comment type="similarity">
    <text evidence="1">Belongs to the phosphate acetyltransferase and butyryltransferase family.</text>
</comment>
<dbReference type="PIRSF" id="PIRSF000428">
    <property type="entry name" value="P_Ac_trans"/>
    <property type="match status" value="1"/>
</dbReference>
<evidence type="ECO:0000256" key="2">
    <source>
        <dbReference type="ARBA" id="ARBA00022679"/>
    </source>
</evidence>
<evidence type="ECO:0000256" key="1">
    <source>
        <dbReference type="ARBA" id="ARBA00005656"/>
    </source>
</evidence>
<accession>A0A7T8BBM0</accession>
<keyword evidence="6" id="KW-1185">Reference proteome</keyword>
<dbReference type="InterPro" id="IPR012147">
    <property type="entry name" value="P_Ac_Bu_trans"/>
</dbReference>
<evidence type="ECO:0000313" key="6">
    <source>
        <dbReference type="Proteomes" id="UP000595917"/>
    </source>
</evidence>
<keyword evidence="2" id="KW-0808">Transferase</keyword>
<dbReference type="Proteomes" id="UP000595917">
    <property type="component" value="Chromosome"/>
</dbReference>
<sequence length="308" mass="32138">MKTIQEIIEKARETVQRSGKKPPRIAIACAQDAAVLKAAADARNLGLGEAVLVGDREKIAAAARKGAVDISAFEIIQEEEKAAAAFTAVSMIREGTADLVMKGLVESADFLRAVLRKDMGLNQGTLISHVSVIESPCYHKLLFLTDGALNIAPGVEEKQRIIENAVALAHSLDIAVPKVALLAALEMVNPVRMPCTADAAILTQMNRRGAIPGCIVDGPLALDNAVSPGSVAVKGIDSPVGGDADILIAPAIEAGNILYKALMNLGRAKSAGLILGTRVPVILTSRADSAETKQASIALAVLAGEYRD</sequence>
<dbReference type="PANTHER" id="PTHR43356">
    <property type="entry name" value="PHOSPHATE ACETYLTRANSFERASE"/>
    <property type="match status" value="1"/>
</dbReference>
<dbReference type="NCBIfam" id="NF006045">
    <property type="entry name" value="PRK08190.1"/>
    <property type="match status" value="1"/>
</dbReference>
<feature type="domain" description="Phosphate acetyl/butaryl transferase" evidence="4">
    <location>
        <begin position="84"/>
        <end position="301"/>
    </location>
</feature>
<keyword evidence="3" id="KW-0012">Acyltransferase</keyword>
<dbReference type="RefSeq" id="WP_215627509.1">
    <property type="nucleotide sequence ID" value="NZ_CP067089.2"/>
</dbReference>
<gene>
    <name evidence="5" type="ORF">JFL75_04590</name>
</gene>
<evidence type="ECO:0000256" key="3">
    <source>
        <dbReference type="ARBA" id="ARBA00023315"/>
    </source>
</evidence>
<dbReference type="AlphaFoldDB" id="A0A7T8BBM0"/>
<reference evidence="5" key="1">
    <citation type="submission" date="2021-01" db="EMBL/GenBank/DDBJ databases">
        <title>Description of Breznakiella homolactica.</title>
        <authorList>
            <person name="Song Y."/>
            <person name="Brune A."/>
        </authorList>
    </citation>
    <scope>NUCLEOTIDE SEQUENCE</scope>
    <source>
        <strain evidence="5">RmG30</strain>
    </source>
</reference>
<dbReference type="Pfam" id="PF01515">
    <property type="entry name" value="PTA_PTB"/>
    <property type="match status" value="2"/>
</dbReference>